<dbReference type="InterPro" id="IPR036097">
    <property type="entry name" value="HisK_dim/P_sf"/>
</dbReference>
<dbReference type="CDD" id="cd00082">
    <property type="entry name" value="HisKA"/>
    <property type="match status" value="1"/>
</dbReference>
<evidence type="ECO:0000256" key="2">
    <source>
        <dbReference type="ARBA" id="ARBA00012438"/>
    </source>
</evidence>
<dbReference type="InterPro" id="IPR013767">
    <property type="entry name" value="PAS_fold"/>
</dbReference>
<dbReference type="PRINTS" id="PR00344">
    <property type="entry name" value="BCTRLSENSOR"/>
</dbReference>
<dbReference type="AlphaFoldDB" id="A0A117M246"/>
<reference evidence="11" key="1">
    <citation type="journal article" date="2015" name="MBio">
        <title>Genome-Resolved Metagenomic Analysis Reveals Roles for Candidate Phyla and Other Microbial Community Members in Biogeochemical Transformations in Oil Reservoirs.</title>
        <authorList>
            <person name="Hu P."/>
            <person name="Tom L."/>
            <person name="Singh A."/>
            <person name="Thomas B.C."/>
            <person name="Baker B.J."/>
            <person name="Piceno Y.M."/>
            <person name="Andersen G.L."/>
            <person name="Banfield J.F."/>
        </authorList>
    </citation>
    <scope>NUCLEOTIDE SEQUENCE [LARGE SCALE GENOMIC DNA]</scope>
</reference>
<dbReference type="SMART" id="SM00388">
    <property type="entry name" value="HisKA"/>
    <property type="match status" value="1"/>
</dbReference>
<feature type="domain" description="PAS" evidence="8">
    <location>
        <begin position="145"/>
        <end position="207"/>
    </location>
</feature>
<dbReference type="SUPFAM" id="SSF47384">
    <property type="entry name" value="Homodimeric domain of signal transducing histidine kinase"/>
    <property type="match status" value="1"/>
</dbReference>
<dbReference type="GO" id="GO:0000156">
    <property type="term" value="F:phosphorelay response regulator activity"/>
    <property type="evidence" value="ECO:0007669"/>
    <property type="project" value="TreeGrafter"/>
</dbReference>
<dbReference type="GO" id="GO:0016020">
    <property type="term" value="C:membrane"/>
    <property type="evidence" value="ECO:0007669"/>
    <property type="project" value="UniProtKB-SubCell"/>
</dbReference>
<dbReference type="SMART" id="SM00091">
    <property type="entry name" value="PAS"/>
    <property type="match status" value="2"/>
</dbReference>
<feature type="domain" description="PAC" evidence="9">
    <location>
        <begin position="92"/>
        <end position="144"/>
    </location>
</feature>
<dbReference type="InterPro" id="IPR004358">
    <property type="entry name" value="Sig_transdc_His_kin-like_C"/>
</dbReference>
<dbReference type="InterPro" id="IPR005467">
    <property type="entry name" value="His_kinase_dom"/>
</dbReference>
<dbReference type="InterPro" id="IPR050351">
    <property type="entry name" value="BphY/WalK/GraS-like"/>
</dbReference>
<dbReference type="Pfam" id="PF00989">
    <property type="entry name" value="PAS"/>
    <property type="match status" value="1"/>
</dbReference>
<keyword evidence="3" id="KW-0597">Phosphoprotein</keyword>
<dbReference type="PROSITE" id="PS50113">
    <property type="entry name" value="PAC"/>
    <property type="match status" value="1"/>
</dbReference>
<dbReference type="GO" id="GO:0006355">
    <property type="term" value="P:regulation of DNA-templated transcription"/>
    <property type="evidence" value="ECO:0007669"/>
    <property type="project" value="InterPro"/>
</dbReference>
<dbReference type="PANTHER" id="PTHR42878">
    <property type="entry name" value="TWO-COMPONENT HISTIDINE KINASE"/>
    <property type="match status" value="1"/>
</dbReference>
<dbReference type="GO" id="GO:0030295">
    <property type="term" value="F:protein kinase activator activity"/>
    <property type="evidence" value="ECO:0007669"/>
    <property type="project" value="TreeGrafter"/>
</dbReference>
<dbReference type="EC" id="2.7.13.3" evidence="2"/>
<dbReference type="Gene3D" id="3.30.565.10">
    <property type="entry name" value="Histidine kinase-like ATPase, C-terminal domain"/>
    <property type="match status" value="1"/>
</dbReference>
<dbReference type="InterPro" id="IPR000014">
    <property type="entry name" value="PAS"/>
</dbReference>
<comment type="caution">
    <text evidence="10">The sequence shown here is derived from an EMBL/GenBank/DDBJ whole genome shotgun (WGS) entry which is preliminary data.</text>
</comment>
<dbReference type="SUPFAM" id="SSF55785">
    <property type="entry name" value="PYP-like sensor domain (PAS domain)"/>
    <property type="match status" value="2"/>
</dbReference>
<dbReference type="Proteomes" id="UP000054092">
    <property type="component" value="Unassembled WGS sequence"/>
</dbReference>
<keyword evidence="6" id="KW-0472">Membrane</keyword>
<dbReference type="GO" id="GO:0007234">
    <property type="term" value="P:osmosensory signaling via phosphorelay pathway"/>
    <property type="evidence" value="ECO:0007669"/>
    <property type="project" value="TreeGrafter"/>
</dbReference>
<evidence type="ECO:0000256" key="1">
    <source>
        <dbReference type="ARBA" id="ARBA00000085"/>
    </source>
</evidence>
<dbReference type="NCBIfam" id="TIGR00229">
    <property type="entry name" value="sensory_box"/>
    <property type="match status" value="2"/>
</dbReference>
<sequence length="508" mass="57621">MTAQSARRRGEIAERVLAATSERLAAIVKNSPIAIVSLDLKYRVTSWNEAAEEIFGWNSSEVIGKPLPYIPENMREEHARMNEETLRGLSVLGKRFVSIRKDGSEVVVKLFNAPIRNDKGDLEGILAILEDVTAQHKAEAALKESELRFRRLYMNMNAGVAIFKVTNSGEDVVFLDMNPAGCKITGVTKEEILGRSVRGVFPKVVELGLYVTMIEVWKTGRSKHHPVMNYRDGKLDLKVEIFVYRNRPDEIVAVFEDVTKRELTLQELERRVWYRTKELEEVNKELEAFTYSITHDLKAPLRAIKGFSKIISDRYSELIPEECTRYLGFILKAGEDMSELITGLLEYSKVGRSPLNVEIHSLKEIVDECVSTLSSRIEEEYASVQTASEMPNVYVDRTLMKRVVINLLQNSLTYHKPEERAAVKIYSERRGEWVHLIVEDNGIGISQKFHERIFNIFLRLHSSEDFPGSGIGLAIVKKSITLMGGDVSVQSELGEGAKFIVKIKEARL</sequence>
<dbReference type="SUPFAM" id="SSF55874">
    <property type="entry name" value="ATPase domain of HSP90 chaperone/DNA topoisomerase II/histidine kinase"/>
    <property type="match status" value="1"/>
</dbReference>
<evidence type="ECO:0000256" key="3">
    <source>
        <dbReference type="ARBA" id="ARBA00022553"/>
    </source>
</evidence>
<comment type="catalytic activity">
    <reaction evidence="1">
        <text>ATP + protein L-histidine = ADP + protein N-phospho-L-histidine.</text>
        <dbReference type="EC" id="2.7.13.3"/>
    </reaction>
</comment>
<dbReference type="Pfam" id="PF02518">
    <property type="entry name" value="HATPase_c"/>
    <property type="match status" value="1"/>
</dbReference>
<dbReference type="InterPro" id="IPR003661">
    <property type="entry name" value="HisK_dim/P_dom"/>
</dbReference>
<organism evidence="10 11">
    <name type="scientific">Mesotoga prima</name>
    <dbReference type="NCBI Taxonomy" id="1184387"/>
    <lineage>
        <taxon>Bacteria</taxon>
        <taxon>Thermotogati</taxon>
        <taxon>Thermotogota</taxon>
        <taxon>Thermotogae</taxon>
        <taxon>Kosmotogales</taxon>
        <taxon>Kosmotogaceae</taxon>
        <taxon>Mesotoga</taxon>
    </lineage>
</organism>
<dbReference type="InterPro" id="IPR003594">
    <property type="entry name" value="HATPase_dom"/>
</dbReference>
<dbReference type="SMART" id="SM00387">
    <property type="entry name" value="HATPase_c"/>
    <property type="match status" value="1"/>
</dbReference>
<evidence type="ECO:0000259" key="9">
    <source>
        <dbReference type="PROSITE" id="PS50113"/>
    </source>
</evidence>
<dbReference type="PANTHER" id="PTHR42878:SF15">
    <property type="entry name" value="BACTERIOPHYTOCHROME"/>
    <property type="match status" value="1"/>
</dbReference>
<evidence type="ECO:0000259" key="7">
    <source>
        <dbReference type="PROSITE" id="PS50109"/>
    </source>
</evidence>
<dbReference type="PATRIC" id="fig|1184387.3.peg.1580"/>
<evidence type="ECO:0000313" key="10">
    <source>
        <dbReference type="EMBL" id="KUK80141.1"/>
    </source>
</evidence>
<accession>A0A117M246</accession>
<protein>
    <recommendedName>
        <fullName evidence="2">histidine kinase</fullName>
        <ecNumber evidence="2">2.7.13.3</ecNumber>
    </recommendedName>
</protein>
<dbReference type="Gene3D" id="3.30.450.20">
    <property type="entry name" value="PAS domain"/>
    <property type="match status" value="2"/>
</dbReference>
<dbReference type="PROSITE" id="PS50109">
    <property type="entry name" value="HIS_KIN"/>
    <property type="match status" value="1"/>
</dbReference>
<keyword evidence="4" id="KW-0808">Transferase</keyword>
<gene>
    <name evidence="10" type="ORF">XD94_1145</name>
</gene>
<dbReference type="InterPro" id="IPR035965">
    <property type="entry name" value="PAS-like_dom_sf"/>
</dbReference>
<dbReference type="EMBL" id="LGGP01000200">
    <property type="protein sequence ID" value="KUK80141.1"/>
    <property type="molecule type" value="Genomic_DNA"/>
</dbReference>
<evidence type="ECO:0000256" key="4">
    <source>
        <dbReference type="ARBA" id="ARBA00022679"/>
    </source>
</evidence>
<feature type="domain" description="Histidine kinase" evidence="7">
    <location>
        <begin position="292"/>
        <end position="507"/>
    </location>
</feature>
<dbReference type="Pfam" id="PF00512">
    <property type="entry name" value="HisKA"/>
    <property type="match status" value="1"/>
</dbReference>
<dbReference type="InterPro" id="IPR000700">
    <property type="entry name" value="PAS-assoc_C"/>
</dbReference>
<evidence type="ECO:0000313" key="11">
    <source>
        <dbReference type="Proteomes" id="UP000054092"/>
    </source>
</evidence>
<feature type="domain" description="PAS" evidence="8">
    <location>
        <begin position="20"/>
        <end position="87"/>
    </location>
</feature>
<dbReference type="CDD" id="cd00130">
    <property type="entry name" value="PAS"/>
    <property type="match status" value="1"/>
</dbReference>
<dbReference type="GO" id="GO:0000155">
    <property type="term" value="F:phosphorelay sensor kinase activity"/>
    <property type="evidence" value="ECO:0007669"/>
    <property type="project" value="InterPro"/>
</dbReference>
<dbReference type="PROSITE" id="PS50112">
    <property type="entry name" value="PAS"/>
    <property type="match status" value="2"/>
</dbReference>
<dbReference type="InterPro" id="IPR036890">
    <property type="entry name" value="HATPase_C_sf"/>
</dbReference>
<evidence type="ECO:0000256" key="6">
    <source>
        <dbReference type="ARBA" id="ARBA00023136"/>
    </source>
</evidence>
<proteinExistence type="predicted"/>
<evidence type="ECO:0000259" key="8">
    <source>
        <dbReference type="PROSITE" id="PS50112"/>
    </source>
</evidence>
<name>A0A117M246_9BACT</name>
<dbReference type="Pfam" id="PF13426">
    <property type="entry name" value="PAS_9"/>
    <property type="match status" value="1"/>
</dbReference>
<keyword evidence="5" id="KW-0418">Kinase</keyword>
<dbReference type="Gene3D" id="1.10.287.130">
    <property type="match status" value="1"/>
</dbReference>
<evidence type="ECO:0000256" key="5">
    <source>
        <dbReference type="ARBA" id="ARBA00022777"/>
    </source>
</evidence>
<dbReference type="FunFam" id="3.30.565.10:FF:000006">
    <property type="entry name" value="Sensor histidine kinase WalK"/>
    <property type="match status" value="1"/>
</dbReference>